<accession>A0A8S3V3Q6</accession>
<protein>
    <submittedName>
        <fullName evidence="1">Uncharacterized protein</fullName>
    </submittedName>
</protein>
<evidence type="ECO:0000313" key="2">
    <source>
        <dbReference type="Proteomes" id="UP000683360"/>
    </source>
</evidence>
<dbReference type="EMBL" id="CAJPWZ010003121">
    <property type="protein sequence ID" value="CAG2252442.1"/>
    <property type="molecule type" value="Genomic_DNA"/>
</dbReference>
<organism evidence="1 2">
    <name type="scientific">Mytilus edulis</name>
    <name type="common">Blue mussel</name>
    <dbReference type="NCBI Taxonomy" id="6550"/>
    <lineage>
        <taxon>Eukaryota</taxon>
        <taxon>Metazoa</taxon>
        <taxon>Spiralia</taxon>
        <taxon>Lophotrochozoa</taxon>
        <taxon>Mollusca</taxon>
        <taxon>Bivalvia</taxon>
        <taxon>Autobranchia</taxon>
        <taxon>Pteriomorphia</taxon>
        <taxon>Mytilida</taxon>
        <taxon>Mytiloidea</taxon>
        <taxon>Mytilidae</taxon>
        <taxon>Mytilinae</taxon>
        <taxon>Mytilus</taxon>
    </lineage>
</organism>
<gene>
    <name evidence="1" type="ORF">MEDL_64078</name>
</gene>
<dbReference type="InterPro" id="IPR036383">
    <property type="entry name" value="TSP1_rpt_sf"/>
</dbReference>
<sequence>MPIASCKDMNTTDSIEKQSTPLTTTTVNSSTTKNIKILSQVQTVKHANGEWGMWNDWKFCEVNCVREDTTEGIQRRWRTCNSSICSGNDMEEKSAQNREYAKHSVLNSCIHFWTRDGVRLQNRIRPVPNIKDKKVISKPMQEMTISPKVITPADVAIIFILTKWNVKLISEDGMIAMSTAEMNRCSTFNTV</sequence>
<dbReference type="SUPFAM" id="SSF82895">
    <property type="entry name" value="TSP-1 type 1 repeat"/>
    <property type="match status" value="1"/>
</dbReference>
<keyword evidence="2" id="KW-1185">Reference proteome</keyword>
<reference evidence="1" key="1">
    <citation type="submission" date="2021-03" db="EMBL/GenBank/DDBJ databases">
        <authorList>
            <person name="Bekaert M."/>
        </authorList>
    </citation>
    <scope>NUCLEOTIDE SEQUENCE</scope>
</reference>
<dbReference type="Proteomes" id="UP000683360">
    <property type="component" value="Unassembled WGS sequence"/>
</dbReference>
<evidence type="ECO:0000313" key="1">
    <source>
        <dbReference type="EMBL" id="CAG2252442.1"/>
    </source>
</evidence>
<name>A0A8S3V3Q6_MYTED</name>
<dbReference type="AlphaFoldDB" id="A0A8S3V3Q6"/>
<comment type="caution">
    <text evidence="1">The sequence shown here is derived from an EMBL/GenBank/DDBJ whole genome shotgun (WGS) entry which is preliminary data.</text>
</comment>
<proteinExistence type="predicted"/>
<dbReference type="Gene3D" id="2.20.100.10">
    <property type="entry name" value="Thrombospondin type-1 (TSP1) repeat"/>
    <property type="match status" value="1"/>
</dbReference>